<evidence type="ECO:0000313" key="18">
    <source>
        <dbReference type="Ensembl" id="ENSSHAP00000043745.1"/>
    </source>
</evidence>
<organism evidence="18 19">
    <name type="scientific">Sarcophilus harrisii</name>
    <name type="common">Tasmanian devil</name>
    <name type="synonym">Sarcophilus laniarius</name>
    <dbReference type="NCBI Taxonomy" id="9305"/>
    <lineage>
        <taxon>Eukaryota</taxon>
        <taxon>Metazoa</taxon>
        <taxon>Chordata</taxon>
        <taxon>Craniata</taxon>
        <taxon>Vertebrata</taxon>
        <taxon>Euteleostomi</taxon>
        <taxon>Mammalia</taxon>
        <taxon>Metatheria</taxon>
        <taxon>Dasyuromorphia</taxon>
        <taxon>Dasyuridae</taxon>
        <taxon>Sarcophilus</taxon>
    </lineage>
</organism>
<dbReference type="GO" id="GO:0000724">
    <property type="term" value="P:double-strand break repair via homologous recombination"/>
    <property type="evidence" value="ECO:0007669"/>
    <property type="project" value="TreeGrafter"/>
</dbReference>
<evidence type="ECO:0000256" key="3">
    <source>
        <dbReference type="ARBA" id="ARBA00010999"/>
    </source>
</evidence>
<dbReference type="PANTHER" id="PTHR46358:SF1">
    <property type="entry name" value="TONSOKU-LIKE PROTEIN"/>
    <property type="match status" value="1"/>
</dbReference>
<sequence length="1086" mass="119872">WALYLERLAPLACCRVPMKRAVFSHGKAHCRHLHLAIGESALKFLQGKLFSVLVKVVSLQQRLEEAKRNDLHEALGICEQLGDLFSKSGDFPKAAEAYQKQLQFAKSVKIPNQELAVIHVSLAATFGDLKNYSWAVEHYEEELRLRRGNPLEEAKTWLNIALSKEEAGKPYEELEPCFQNALQCSQEAKKPWLQRQILQHLHAIQLKYQPLEAPNTASKLQELNCTEGWSPSKDDISEEEEEEELENSETLEDSDIELSETCIDGQYRRVCDLVEQGHPLNPRDYCGWTPLHEACNHGHLEIVRFLLDHGAAVDDPGGPGCEGITPLHDALNCGHFEVAELLIERRASVTAKNSKGHTPRETLRQWVKLYGKDLDQETRQKAQAMEKLLQQAAMEKLRFPGSSLTPQTIQTNSLFDPETSPSSSPPLTSPEQGLGITRPQSYHVGGEASSSEGDDDKVPFQPVKKRPRLLNLGQRAEGATLCSSESTESNVASASRAVYKAAIRGVGSAQARRLFKTIAKGPSQTPVAQSALIPEEEYLNGDWLEDDLESHCVRRKKSHCILDNDSDCTSELESDGETICSSSKPRSRQSQLTRIVDKTVLGRTSGSSNSTGENPSVSRVSDISGENPSAGYLPCSVAPPPIRIRVRVQDNVFLIPVPQSERHPVSWLADQASQRYYQTCGLLTWLTLKKEGALLAPEDLITDVLQSNEEVLAEVISCDLTSLTDRYRKVCQNLREAENQLILQALEQQGSGPSFSACSLALRPAQLTPLLRALKLHTSLRELHLVGNRLGNNTAVELLSTISTMPGLTLLDLSSNHLGPDGLHHLANGLPNHSTFQNLEKLNLSMNPLGDGCVRALASLLQSCPALSTLRLQACGFTSNFLQNHQHTMDNALQGARHLKLLSLSYNTLGVPALARVLQCVPHRVLTQLELGSVMTNRNSSGFMESMLRYLTQEGCALTHLNLSGNYLNDEAVRNLSRCLPICPSLISLDLTANPKISCCSLEEILSALQERNSGLDFLGLSGCSIEGPLGSCTWEKITSQLQELQLCCSKLKPTDHQALGQQLAFKQGPSSVILKHHHKLFFGRH</sequence>
<reference evidence="18 19" key="1">
    <citation type="journal article" date="2011" name="Proc. Natl. Acad. Sci. U.S.A.">
        <title>Genetic diversity and population structure of the endangered marsupial Sarcophilus harrisii (Tasmanian devil).</title>
        <authorList>
            <person name="Miller W."/>
            <person name="Hayes V.M."/>
            <person name="Ratan A."/>
            <person name="Petersen D.C."/>
            <person name="Wittekindt N.E."/>
            <person name="Miller J."/>
            <person name="Walenz B."/>
            <person name="Knight J."/>
            <person name="Qi J."/>
            <person name="Zhao F."/>
            <person name="Wang Q."/>
            <person name="Bedoya-Reina O.C."/>
            <person name="Katiyar N."/>
            <person name="Tomsho L.P."/>
            <person name="Kasson L.M."/>
            <person name="Hardie R.A."/>
            <person name="Woodbridge P."/>
            <person name="Tindall E.A."/>
            <person name="Bertelsen M.F."/>
            <person name="Dixon D."/>
            <person name="Pyecroft S."/>
            <person name="Helgen K.M."/>
            <person name="Lesk A.M."/>
            <person name="Pringle T.H."/>
            <person name="Patterson N."/>
            <person name="Zhang Y."/>
            <person name="Kreiss A."/>
            <person name="Woods G.M."/>
            <person name="Jones M.E."/>
            <person name="Schuster S.C."/>
        </authorList>
    </citation>
    <scope>NUCLEOTIDE SEQUENCE [LARGE SCALE GENOMIC DNA]</scope>
</reference>
<keyword evidence="5" id="KW-0158">Chromosome</keyword>
<evidence type="ECO:0000256" key="5">
    <source>
        <dbReference type="ARBA" id="ARBA00022454"/>
    </source>
</evidence>
<dbReference type="AlphaFoldDB" id="A0A7N4PXH6"/>
<dbReference type="Gene3D" id="1.25.40.20">
    <property type="entry name" value="Ankyrin repeat-containing domain"/>
    <property type="match status" value="1"/>
</dbReference>
<evidence type="ECO:0000256" key="17">
    <source>
        <dbReference type="SAM" id="MobiDB-lite"/>
    </source>
</evidence>
<dbReference type="InterPro" id="IPR011990">
    <property type="entry name" value="TPR-like_helical_dom_sf"/>
</dbReference>
<keyword evidence="7" id="KW-0677">Repeat</keyword>
<dbReference type="GO" id="GO:0043596">
    <property type="term" value="C:nuclear replication fork"/>
    <property type="evidence" value="ECO:0007669"/>
    <property type="project" value="TreeGrafter"/>
</dbReference>
<evidence type="ECO:0000256" key="12">
    <source>
        <dbReference type="ARBA" id="ARBA00023204"/>
    </source>
</evidence>
<evidence type="ECO:0000313" key="19">
    <source>
        <dbReference type="Proteomes" id="UP000007648"/>
    </source>
</evidence>
<evidence type="ECO:0000256" key="1">
    <source>
        <dbReference type="ARBA" id="ARBA00004123"/>
    </source>
</evidence>
<evidence type="ECO:0000256" key="11">
    <source>
        <dbReference type="ARBA" id="ARBA00023043"/>
    </source>
</evidence>
<dbReference type="InterPro" id="IPR002110">
    <property type="entry name" value="Ankyrin_rpt"/>
</dbReference>
<feature type="region of interest" description="Disordered" evidence="17">
    <location>
        <begin position="601"/>
        <end position="623"/>
    </location>
</feature>
<feature type="repeat" description="ANK" evidence="16">
    <location>
        <begin position="286"/>
        <end position="318"/>
    </location>
</feature>
<keyword evidence="10" id="KW-0156">Chromatin regulator</keyword>
<dbReference type="Proteomes" id="UP000007648">
    <property type="component" value="Unassembled WGS sequence"/>
</dbReference>
<keyword evidence="19" id="KW-1185">Reference proteome</keyword>
<dbReference type="SMART" id="SM00248">
    <property type="entry name" value="ANK"/>
    <property type="match status" value="2"/>
</dbReference>
<protein>
    <recommendedName>
        <fullName evidence="4">Tonsoku-like protein</fullName>
    </recommendedName>
    <alternativeName>
        <fullName evidence="15">NF-kappa-B inhibitor-like protein 2</fullName>
    </alternativeName>
    <alternativeName>
        <fullName evidence="14">Nuclear factor of kappa light polypeptide gene enhancer in B-cells inhibitor-like 2</fullName>
    </alternativeName>
</protein>
<feature type="region of interest" description="Disordered" evidence="17">
    <location>
        <begin position="399"/>
        <end position="471"/>
    </location>
</feature>
<dbReference type="SUPFAM" id="SSF52047">
    <property type="entry name" value="RNI-like"/>
    <property type="match status" value="1"/>
</dbReference>
<keyword evidence="13" id="KW-0539">Nucleus</keyword>
<reference evidence="18" key="3">
    <citation type="submission" date="2025-09" db="UniProtKB">
        <authorList>
            <consortium name="Ensembl"/>
        </authorList>
    </citation>
    <scope>IDENTIFICATION</scope>
</reference>
<dbReference type="GO" id="GO:0006325">
    <property type="term" value="P:chromatin organization"/>
    <property type="evidence" value="ECO:0007669"/>
    <property type="project" value="UniProtKB-KW"/>
</dbReference>
<feature type="compositionally biased region" description="Polar residues" evidence="17">
    <location>
        <begin position="602"/>
        <end position="623"/>
    </location>
</feature>
<evidence type="ECO:0000256" key="13">
    <source>
        <dbReference type="ARBA" id="ARBA00023242"/>
    </source>
</evidence>
<evidence type="ECO:0000256" key="6">
    <source>
        <dbReference type="ARBA" id="ARBA00022614"/>
    </source>
</evidence>
<dbReference type="PRINTS" id="PR01415">
    <property type="entry name" value="ANKYRIN"/>
</dbReference>
<feature type="compositionally biased region" description="Acidic residues" evidence="17">
    <location>
        <begin position="236"/>
        <end position="253"/>
    </location>
</feature>
<keyword evidence="11 16" id="KW-0040">ANK repeat</keyword>
<dbReference type="Gene3D" id="3.80.10.10">
    <property type="entry name" value="Ribonuclease Inhibitor"/>
    <property type="match status" value="2"/>
</dbReference>
<evidence type="ECO:0000256" key="14">
    <source>
        <dbReference type="ARBA" id="ARBA00030801"/>
    </source>
</evidence>
<dbReference type="InterPro" id="IPR036770">
    <property type="entry name" value="Ankyrin_rpt-contain_sf"/>
</dbReference>
<dbReference type="Gene3D" id="1.25.40.10">
    <property type="entry name" value="Tetratricopeptide repeat domain"/>
    <property type="match status" value="1"/>
</dbReference>
<dbReference type="GeneTree" id="ENSGT00940000160188"/>
<evidence type="ECO:0000256" key="16">
    <source>
        <dbReference type="PROSITE-ProRule" id="PRU00023"/>
    </source>
</evidence>
<dbReference type="SMART" id="SM00368">
    <property type="entry name" value="LRR_RI"/>
    <property type="match status" value="6"/>
</dbReference>
<dbReference type="InterPro" id="IPR052311">
    <property type="entry name" value="MMS22L-TONSL_complex_comp"/>
</dbReference>
<evidence type="ECO:0000256" key="2">
    <source>
        <dbReference type="ARBA" id="ARBA00004286"/>
    </source>
</evidence>
<dbReference type="FunCoup" id="A0A7N4PXH6">
    <property type="interactions" value="1340"/>
</dbReference>
<dbReference type="InterPro" id="IPR019734">
    <property type="entry name" value="TPR_rpt"/>
</dbReference>
<dbReference type="GO" id="GO:0031297">
    <property type="term" value="P:replication fork processing"/>
    <property type="evidence" value="ECO:0007669"/>
    <property type="project" value="TreeGrafter"/>
</dbReference>
<feature type="repeat" description="ANK" evidence="16">
    <location>
        <begin position="322"/>
        <end position="354"/>
    </location>
</feature>
<feature type="region of interest" description="Disordered" evidence="17">
    <location>
        <begin position="223"/>
        <end position="253"/>
    </location>
</feature>
<gene>
    <name evidence="18" type="primary">LOC116420715</name>
</gene>
<evidence type="ECO:0000256" key="8">
    <source>
        <dbReference type="ARBA" id="ARBA00022763"/>
    </source>
</evidence>
<keyword evidence="8" id="KW-0227">DNA damage</keyword>
<keyword evidence="6" id="KW-0433">Leucine-rich repeat</keyword>
<comment type="subcellular location">
    <subcellularLocation>
        <location evidence="2">Chromosome</location>
    </subcellularLocation>
    <subcellularLocation>
        <location evidence="1">Nucleus</location>
    </subcellularLocation>
</comment>
<dbReference type="InterPro" id="IPR001611">
    <property type="entry name" value="Leu-rich_rpt"/>
</dbReference>
<evidence type="ECO:0000256" key="9">
    <source>
        <dbReference type="ARBA" id="ARBA00022803"/>
    </source>
</evidence>
<evidence type="ECO:0000256" key="10">
    <source>
        <dbReference type="ARBA" id="ARBA00022853"/>
    </source>
</evidence>
<dbReference type="Pfam" id="PF12796">
    <property type="entry name" value="Ank_2"/>
    <property type="match status" value="1"/>
</dbReference>
<keyword evidence="12" id="KW-0234">DNA repair</keyword>
<evidence type="ECO:0000256" key="15">
    <source>
        <dbReference type="ARBA" id="ARBA00033240"/>
    </source>
</evidence>
<evidence type="ECO:0000256" key="7">
    <source>
        <dbReference type="ARBA" id="ARBA00022737"/>
    </source>
</evidence>
<feature type="compositionally biased region" description="Polar residues" evidence="17">
    <location>
        <begin position="402"/>
        <end position="414"/>
    </location>
</feature>
<reference evidence="18" key="2">
    <citation type="submission" date="2025-08" db="UniProtKB">
        <authorList>
            <consortium name="Ensembl"/>
        </authorList>
    </citation>
    <scope>IDENTIFICATION</scope>
</reference>
<name>A0A7N4PXH6_SARHA</name>
<accession>A0A7N4PXH6</accession>
<comment type="similarity">
    <text evidence="3">Belongs to the Tonsoku family.</text>
</comment>
<dbReference type="Ensembl" id="ENSSHAT00000038390.1">
    <property type="protein sequence ID" value="ENSSHAP00000043745.1"/>
    <property type="gene ID" value="ENSSHAG00000027837.1"/>
</dbReference>
<dbReference type="PROSITE" id="PS50297">
    <property type="entry name" value="ANK_REP_REGION"/>
    <property type="match status" value="2"/>
</dbReference>
<proteinExistence type="inferred from homology"/>
<dbReference type="InParanoid" id="A0A7N4PXH6"/>
<dbReference type="PROSITE" id="PS50088">
    <property type="entry name" value="ANK_REPEAT"/>
    <property type="match status" value="2"/>
</dbReference>
<keyword evidence="9" id="KW-0802">TPR repeat</keyword>
<dbReference type="SUPFAM" id="SSF48403">
    <property type="entry name" value="Ankyrin repeat"/>
    <property type="match status" value="1"/>
</dbReference>
<evidence type="ECO:0000256" key="4">
    <source>
        <dbReference type="ARBA" id="ARBA00017829"/>
    </source>
</evidence>
<dbReference type="SUPFAM" id="SSF48452">
    <property type="entry name" value="TPR-like"/>
    <property type="match status" value="1"/>
</dbReference>
<dbReference type="SMART" id="SM00028">
    <property type="entry name" value="TPR"/>
    <property type="match status" value="3"/>
</dbReference>
<dbReference type="InterPro" id="IPR032675">
    <property type="entry name" value="LRR_dom_sf"/>
</dbReference>
<dbReference type="Pfam" id="PF13516">
    <property type="entry name" value="LRR_6"/>
    <property type="match status" value="3"/>
</dbReference>
<dbReference type="PANTHER" id="PTHR46358">
    <property type="entry name" value="TONSOKU-LIKE PROTEIN"/>
    <property type="match status" value="1"/>
</dbReference>